<gene>
    <name evidence="8" type="primary">Tmem30c</name>
    <name evidence="8" type="ORF">GTO95_0014247</name>
</gene>
<feature type="compositionally biased region" description="Basic and acidic residues" evidence="6">
    <location>
        <begin position="38"/>
        <end position="48"/>
    </location>
</feature>
<feature type="region of interest" description="Disordered" evidence="6">
    <location>
        <begin position="1"/>
        <end position="69"/>
    </location>
</feature>
<dbReference type="AlphaFoldDB" id="A0A8J7NZJ1"/>
<reference evidence="8" key="1">
    <citation type="journal article" date="2021" name="Cell">
        <title>Tracing the genetic footprints of vertebrate landing in non-teleost ray-finned fishes.</title>
        <authorList>
            <person name="Bi X."/>
            <person name="Wang K."/>
            <person name="Yang L."/>
            <person name="Pan H."/>
            <person name="Jiang H."/>
            <person name="Wei Q."/>
            <person name="Fang M."/>
            <person name="Yu H."/>
            <person name="Zhu C."/>
            <person name="Cai Y."/>
            <person name="He Y."/>
            <person name="Gan X."/>
            <person name="Zeng H."/>
            <person name="Yu D."/>
            <person name="Zhu Y."/>
            <person name="Jiang H."/>
            <person name="Qiu Q."/>
            <person name="Yang H."/>
            <person name="Zhang Y.E."/>
            <person name="Wang W."/>
            <person name="Zhu M."/>
            <person name="He S."/>
            <person name="Zhang G."/>
        </authorList>
    </citation>
    <scope>NUCLEOTIDE SEQUENCE</scope>
    <source>
        <strain evidence="8">Allg_001</strain>
    </source>
</reference>
<evidence type="ECO:0000313" key="9">
    <source>
        <dbReference type="Proteomes" id="UP000736164"/>
    </source>
</evidence>
<dbReference type="InterPro" id="IPR032704">
    <property type="entry name" value="Cms1"/>
</dbReference>
<evidence type="ECO:0000256" key="7">
    <source>
        <dbReference type="SAM" id="Phobius"/>
    </source>
</evidence>
<dbReference type="InterPro" id="IPR027417">
    <property type="entry name" value="P-loop_NTPase"/>
</dbReference>
<keyword evidence="3 7" id="KW-0812">Transmembrane</keyword>
<evidence type="ECO:0000313" key="8">
    <source>
        <dbReference type="EMBL" id="MBN3322692.1"/>
    </source>
</evidence>
<feature type="non-terminal residue" evidence="8">
    <location>
        <position position="551"/>
    </location>
</feature>
<protein>
    <submittedName>
        <fullName evidence="8">CC50C protein</fullName>
    </submittedName>
</protein>
<evidence type="ECO:0000256" key="2">
    <source>
        <dbReference type="ARBA" id="ARBA00009457"/>
    </source>
</evidence>
<keyword evidence="5 7" id="KW-0472">Membrane</keyword>
<evidence type="ECO:0000256" key="3">
    <source>
        <dbReference type="ARBA" id="ARBA00022692"/>
    </source>
</evidence>
<dbReference type="PANTHER" id="PTHR24030:SF0">
    <property type="entry name" value="PROTEIN CMSS1"/>
    <property type="match status" value="1"/>
</dbReference>
<comment type="subcellular location">
    <subcellularLocation>
        <location evidence="1">Membrane</location>
    </subcellularLocation>
</comment>
<feature type="compositionally biased region" description="Polar residues" evidence="6">
    <location>
        <begin position="7"/>
        <end position="22"/>
    </location>
</feature>
<dbReference type="GO" id="GO:0005634">
    <property type="term" value="C:nucleus"/>
    <property type="evidence" value="ECO:0007669"/>
    <property type="project" value="TreeGrafter"/>
</dbReference>
<keyword evidence="9" id="KW-1185">Reference proteome</keyword>
<feature type="transmembrane region" description="Helical" evidence="7">
    <location>
        <begin position="516"/>
        <end position="538"/>
    </location>
</feature>
<evidence type="ECO:0000256" key="6">
    <source>
        <dbReference type="SAM" id="MobiDB-lite"/>
    </source>
</evidence>
<dbReference type="EMBL" id="JAAWVO010060888">
    <property type="protein sequence ID" value="MBN3322692.1"/>
    <property type="molecule type" value="Genomic_DNA"/>
</dbReference>
<organism evidence="8 9">
    <name type="scientific">Atractosteus spatula</name>
    <name type="common">Alligator gar</name>
    <name type="synonym">Lepisosteus spatula</name>
    <dbReference type="NCBI Taxonomy" id="7917"/>
    <lineage>
        <taxon>Eukaryota</taxon>
        <taxon>Metazoa</taxon>
        <taxon>Chordata</taxon>
        <taxon>Craniata</taxon>
        <taxon>Vertebrata</taxon>
        <taxon>Euteleostomi</taxon>
        <taxon>Actinopterygii</taxon>
        <taxon>Neopterygii</taxon>
        <taxon>Holostei</taxon>
        <taxon>Semionotiformes</taxon>
        <taxon>Lepisosteidae</taxon>
        <taxon>Atractosteus</taxon>
    </lineage>
</organism>
<dbReference type="Pfam" id="PF03381">
    <property type="entry name" value="CDC50"/>
    <property type="match status" value="1"/>
</dbReference>
<name>A0A8J7NZJ1_ATRSP</name>
<dbReference type="PANTHER" id="PTHR24030">
    <property type="entry name" value="PROTEIN CMSS1"/>
    <property type="match status" value="1"/>
</dbReference>
<accession>A0A8J7NZJ1</accession>
<sequence>MGGNIRPKTQQTRKQSDKSLLQFNEGGTFGPSEDEADKAEVKTPEKSETKKRKSQSVKPTKAKKKKTDTECFVAQKTTDVEEKVSKKSRRKKKKITQVLASTTPKPGCPADLWRLIEEQYSDSRSAIEMEELKLPDSCFLPSNDLTHSLSSFLKEICPKWAKLCKQHTEKKSVIVLVVCSSAHRTLELIKQLTTFKGNAKVLKLFAKHIKVEQQMQQLEKSVAHIGVGTPGRIKALIEKDGLTLNALKYVVVDWNWRDQKLRRLADIPEIDYTNTGNCSDCYELRENRLNSTKDCRCTVTFSLPEKIVGDVYVYYGLINFHQNLRRYMDSRDDAQLVGRTFNLKNPSSTCAPFDKYKNGTPIAPCGAIANSMFNDSFQLAFHPNEGTAMSVPLLRTGIAWYTDKNVKFRNPGPYNESLSAVFAGTSQPFYWQKPVFELDPADTKNDGFVNDDFIVWMREAAFPNFKKLYGRLNLTDGLPAGNYSIQISYNFPVKYFQGKKLVILSTVSWFGGQNRFLPIAYTVTGGVILIVAIILTVFHVKFGKRGLYLED</sequence>
<evidence type="ECO:0000256" key="1">
    <source>
        <dbReference type="ARBA" id="ARBA00004370"/>
    </source>
</evidence>
<dbReference type="Proteomes" id="UP000736164">
    <property type="component" value="Unassembled WGS sequence"/>
</dbReference>
<keyword evidence="4 7" id="KW-1133">Transmembrane helix</keyword>
<dbReference type="Gene3D" id="3.40.50.300">
    <property type="entry name" value="P-loop containing nucleotide triphosphate hydrolases"/>
    <property type="match status" value="1"/>
</dbReference>
<proteinExistence type="inferred from homology"/>
<evidence type="ECO:0000256" key="4">
    <source>
        <dbReference type="ARBA" id="ARBA00022989"/>
    </source>
</evidence>
<feature type="non-terminal residue" evidence="8">
    <location>
        <position position="1"/>
    </location>
</feature>
<dbReference type="SUPFAM" id="SSF52540">
    <property type="entry name" value="P-loop containing nucleoside triphosphate hydrolases"/>
    <property type="match status" value="1"/>
</dbReference>
<dbReference type="InterPro" id="IPR005045">
    <property type="entry name" value="CDC50/LEM3_fam"/>
</dbReference>
<feature type="compositionally biased region" description="Basic residues" evidence="6">
    <location>
        <begin position="49"/>
        <end position="66"/>
    </location>
</feature>
<dbReference type="GO" id="GO:0030686">
    <property type="term" value="C:90S preribosome"/>
    <property type="evidence" value="ECO:0007669"/>
    <property type="project" value="TreeGrafter"/>
</dbReference>
<dbReference type="GO" id="GO:0016020">
    <property type="term" value="C:membrane"/>
    <property type="evidence" value="ECO:0007669"/>
    <property type="project" value="UniProtKB-SubCell"/>
</dbReference>
<evidence type="ECO:0000256" key="5">
    <source>
        <dbReference type="ARBA" id="ARBA00023136"/>
    </source>
</evidence>
<comment type="caution">
    <text evidence="8">The sequence shown here is derived from an EMBL/GenBank/DDBJ whole genome shotgun (WGS) entry which is preliminary data.</text>
</comment>
<comment type="similarity">
    <text evidence="2">Belongs to the CDC50/LEM3 family.</text>
</comment>